<protein>
    <submittedName>
        <fullName evidence="2">Os10g0427300 protein</fullName>
    </submittedName>
</protein>
<dbReference type="EMBL" id="AP008216">
    <property type="protein sequence ID" value="BAH94891.1"/>
    <property type="molecule type" value="Genomic_DNA"/>
</dbReference>
<dbReference type="AlphaFoldDB" id="C7J810"/>
<dbReference type="KEGG" id="dosa:Os10g0427300"/>
<dbReference type="InterPro" id="IPR026960">
    <property type="entry name" value="RVT-Znf"/>
</dbReference>
<evidence type="ECO:0000313" key="2">
    <source>
        <dbReference type="EMBL" id="BAH94891.1"/>
    </source>
</evidence>
<evidence type="ECO:0000259" key="1">
    <source>
        <dbReference type="Pfam" id="PF13966"/>
    </source>
</evidence>
<reference evidence="3" key="2">
    <citation type="journal article" date="2008" name="Nucleic Acids Res.">
        <title>The rice annotation project database (RAP-DB): 2008 update.</title>
        <authorList>
            <consortium name="The rice annotation project (RAP)"/>
        </authorList>
    </citation>
    <scope>GENOME REANNOTATION</scope>
    <source>
        <strain evidence="3">cv. Nipponbare</strain>
    </source>
</reference>
<accession>C7J810</accession>
<sequence length="81" mass="9096">MNSGSFSLSSAYNLFFLARTHSLCGELIWQTRAPSLVKFFMWSATKGRCITADNLQKRGWPHHSSCSLCQGIQENCHQSSV</sequence>
<feature type="domain" description="Reverse transcriptase zinc-binding" evidence="1">
    <location>
        <begin position="6"/>
        <end position="77"/>
    </location>
</feature>
<dbReference type="Proteomes" id="UP000000763">
    <property type="component" value="Chromosome 10"/>
</dbReference>
<organism evidence="2 3">
    <name type="scientific">Oryza sativa subsp. japonica</name>
    <name type="common">Rice</name>
    <dbReference type="NCBI Taxonomy" id="39947"/>
    <lineage>
        <taxon>Eukaryota</taxon>
        <taxon>Viridiplantae</taxon>
        <taxon>Streptophyta</taxon>
        <taxon>Embryophyta</taxon>
        <taxon>Tracheophyta</taxon>
        <taxon>Spermatophyta</taxon>
        <taxon>Magnoliopsida</taxon>
        <taxon>Liliopsida</taxon>
        <taxon>Poales</taxon>
        <taxon>Poaceae</taxon>
        <taxon>BOP clade</taxon>
        <taxon>Oryzoideae</taxon>
        <taxon>Oryzeae</taxon>
        <taxon>Oryzinae</taxon>
        <taxon>Oryza</taxon>
        <taxon>Oryza sativa</taxon>
    </lineage>
</organism>
<dbReference type="Pfam" id="PF13966">
    <property type="entry name" value="zf-RVT"/>
    <property type="match status" value="1"/>
</dbReference>
<gene>
    <name evidence="2" type="ordered locus">Os10g0427300</name>
</gene>
<proteinExistence type="predicted"/>
<name>C7J810_ORYSJ</name>
<evidence type="ECO:0000313" key="3">
    <source>
        <dbReference type="Proteomes" id="UP000000763"/>
    </source>
</evidence>
<reference evidence="2 3" key="1">
    <citation type="journal article" date="2005" name="Nature">
        <title>The map-based sequence of the rice genome.</title>
        <authorList>
            <consortium name="International rice genome sequencing project (IRGSP)"/>
            <person name="Matsumoto T."/>
            <person name="Wu J."/>
            <person name="Kanamori H."/>
            <person name="Katayose Y."/>
            <person name="Fujisawa M."/>
            <person name="Namiki N."/>
            <person name="Mizuno H."/>
            <person name="Yamamoto K."/>
            <person name="Antonio B.A."/>
            <person name="Baba T."/>
            <person name="Sakata K."/>
            <person name="Nagamura Y."/>
            <person name="Aoki H."/>
            <person name="Arikawa K."/>
            <person name="Arita K."/>
            <person name="Bito T."/>
            <person name="Chiden Y."/>
            <person name="Fujitsuka N."/>
            <person name="Fukunaka R."/>
            <person name="Hamada M."/>
            <person name="Harada C."/>
            <person name="Hayashi A."/>
            <person name="Hijishita S."/>
            <person name="Honda M."/>
            <person name="Hosokawa S."/>
            <person name="Ichikawa Y."/>
            <person name="Idonuma A."/>
            <person name="Iijima M."/>
            <person name="Ikeda M."/>
            <person name="Ikeno M."/>
            <person name="Ito K."/>
            <person name="Ito S."/>
            <person name="Ito T."/>
            <person name="Ito Y."/>
            <person name="Ito Y."/>
            <person name="Iwabuchi A."/>
            <person name="Kamiya K."/>
            <person name="Karasawa W."/>
            <person name="Kurita K."/>
            <person name="Katagiri S."/>
            <person name="Kikuta A."/>
            <person name="Kobayashi H."/>
            <person name="Kobayashi N."/>
            <person name="Machita K."/>
            <person name="Maehara T."/>
            <person name="Masukawa M."/>
            <person name="Mizubayashi T."/>
            <person name="Mukai Y."/>
            <person name="Nagasaki H."/>
            <person name="Nagata Y."/>
            <person name="Naito S."/>
            <person name="Nakashima M."/>
            <person name="Nakama Y."/>
            <person name="Nakamichi Y."/>
            <person name="Nakamura M."/>
            <person name="Meguro A."/>
            <person name="Negishi M."/>
            <person name="Ohta I."/>
            <person name="Ohta T."/>
            <person name="Okamoto M."/>
            <person name="Ono N."/>
            <person name="Saji S."/>
            <person name="Sakaguchi M."/>
            <person name="Sakai K."/>
            <person name="Shibata M."/>
            <person name="Shimokawa T."/>
            <person name="Song J."/>
            <person name="Takazaki Y."/>
            <person name="Terasawa K."/>
            <person name="Tsugane M."/>
            <person name="Tsuji K."/>
            <person name="Ueda S."/>
            <person name="Waki K."/>
            <person name="Yamagata H."/>
            <person name="Yamamoto M."/>
            <person name="Yamamoto S."/>
            <person name="Yamane H."/>
            <person name="Yoshiki S."/>
            <person name="Yoshihara R."/>
            <person name="Yukawa K."/>
            <person name="Zhong H."/>
            <person name="Yano M."/>
            <person name="Yuan Q."/>
            <person name="Ouyang S."/>
            <person name="Liu J."/>
            <person name="Jones K.M."/>
            <person name="Gansberger K."/>
            <person name="Moffat K."/>
            <person name="Hill J."/>
            <person name="Bera J."/>
            <person name="Fadrosh D."/>
            <person name="Jin S."/>
            <person name="Johri S."/>
            <person name="Kim M."/>
            <person name="Overton L."/>
            <person name="Reardon M."/>
            <person name="Tsitrin T."/>
            <person name="Vuong H."/>
            <person name="Weaver B."/>
            <person name="Ciecko A."/>
            <person name="Tallon L."/>
            <person name="Jackson J."/>
            <person name="Pai G."/>
            <person name="Aken S.V."/>
            <person name="Utterback T."/>
            <person name="Reidmuller S."/>
            <person name="Feldblyum T."/>
            <person name="Hsiao J."/>
            <person name="Zismann V."/>
            <person name="Iobst S."/>
            <person name="de Vazeille A.R."/>
            <person name="Buell C.R."/>
            <person name="Ying K."/>
            <person name="Li Y."/>
            <person name="Lu T."/>
            <person name="Huang Y."/>
            <person name="Zhao Q."/>
            <person name="Feng Q."/>
            <person name="Zhang L."/>
            <person name="Zhu J."/>
            <person name="Weng Q."/>
            <person name="Mu J."/>
            <person name="Lu Y."/>
            <person name="Fan D."/>
            <person name="Liu Y."/>
            <person name="Guan J."/>
            <person name="Zhang Y."/>
            <person name="Yu S."/>
            <person name="Liu X."/>
            <person name="Zhang Y."/>
            <person name="Hong G."/>
            <person name="Han B."/>
            <person name="Choisne N."/>
            <person name="Demange N."/>
            <person name="Orjeda G."/>
            <person name="Samain S."/>
            <person name="Cattolico L."/>
            <person name="Pelletier E."/>
            <person name="Couloux A."/>
            <person name="Segurens B."/>
            <person name="Wincker P."/>
            <person name="D'Hont A."/>
            <person name="Scarpelli C."/>
            <person name="Weissenbach J."/>
            <person name="Salanoubat M."/>
            <person name="Quetier F."/>
            <person name="Yu Y."/>
            <person name="Kim H.R."/>
            <person name="Rambo T."/>
            <person name="Currie J."/>
            <person name="Collura K."/>
            <person name="Luo M."/>
            <person name="Yang T."/>
            <person name="Ammiraju J.S.S."/>
            <person name="Engler F."/>
            <person name="Soderlund C."/>
            <person name="Wing R.A."/>
            <person name="Palmer L.E."/>
            <person name="de la Bastide M."/>
            <person name="Spiegel L."/>
            <person name="Nascimento L."/>
            <person name="Zutavern T."/>
            <person name="O'Shaughnessy A."/>
            <person name="Dike S."/>
            <person name="Dedhia N."/>
            <person name="Preston R."/>
            <person name="Balija V."/>
            <person name="McCombie W.R."/>
            <person name="Chow T."/>
            <person name="Chen H."/>
            <person name="Chung M."/>
            <person name="Chen C."/>
            <person name="Shaw J."/>
            <person name="Wu H."/>
            <person name="Hsiao K."/>
            <person name="Chao Y."/>
            <person name="Chu M."/>
            <person name="Cheng C."/>
            <person name="Hour A."/>
            <person name="Lee P."/>
            <person name="Lin S."/>
            <person name="Lin Y."/>
            <person name="Liou J."/>
            <person name="Liu S."/>
            <person name="Hsing Y."/>
            <person name="Raghuvanshi S."/>
            <person name="Mohanty A."/>
            <person name="Bharti A.K."/>
            <person name="Gaur A."/>
            <person name="Gupta V."/>
            <person name="Kumar D."/>
            <person name="Ravi V."/>
            <person name="Vij S."/>
            <person name="Kapur A."/>
            <person name="Khurana P."/>
            <person name="Khurana P."/>
            <person name="Khurana J.P."/>
            <person name="Tyagi A.K."/>
            <person name="Gaikwad K."/>
            <person name="Singh A."/>
            <person name="Dalal V."/>
            <person name="Srivastava S."/>
            <person name="Dixit A."/>
            <person name="Pal A.K."/>
            <person name="Ghazi I.A."/>
            <person name="Yadav M."/>
            <person name="Pandit A."/>
            <person name="Bhargava A."/>
            <person name="Sureshbabu K."/>
            <person name="Batra K."/>
            <person name="Sharma T.R."/>
            <person name="Mohapatra T."/>
            <person name="Singh N.K."/>
            <person name="Messing J."/>
            <person name="Nelson A.B."/>
            <person name="Fuks G."/>
            <person name="Kavchok S."/>
            <person name="Keizer G."/>
            <person name="Linton E."/>
            <person name="Llaca V."/>
            <person name="Song R."/>
            <person name="Tanyolac B."/>
            <person name="Young S."/>
            <person name="Ho-Il K."/>
            <person name="Hahn J.H."/>
            <person name="Sangsakoo G."/>
            <person name="Vanavichit A."/>
            <person name="de Mattos Luiz.A.T."/>
            <person name="Zimmer P.D."/>
            <person name="Malone G."/>
            <person name="Dellagostin O."/>
            <person name="de Oliveira A.C."/>
            <person name="Bevan M."/>
            <person name="Bancroft I."/>
            <person name="Minx P."/>
            <person name="Cordum H."/>
            <person name="Wilson R."/>
            <person name="Cheng Z."/>
            <person name="Jin W."/>
            <person name="Jiang J."/>
            <person name="Leong S.A."/>
            <person name="Iwama H."/>
            <person name="Gojobori T."/>
            <person name="Itoh T."/>
            <person name="Niimura Y."/>
            <person name="Fujii Y."/>
            <person name="Habara T."/>
            <person name="Sakai H."/>
            <person name="Sato Y."/>
            <person name="Wilson G."/>
            <person name="Kumar K."/>
            <person name="McCouch S."/>
            <person name="Juretic N."/>
            <person name="Hoen D."/>
            <person name="Wright S."/>
            <person name="Bruskiewich R."/>
            <person name="Bureau T."/>
            <person name="Miyao A."/>
            <person name="Hirochika H."/>
            <person name="Nishikawa T."/>
            <person name="Kadowaki K."/>
            <person name="Sugiura M."/>
            <person name="Burr B."/>
            <person name="Sasaki T."/>
        </authorList>
    </citation>
    <scope>NUCLEOTIDE SEQUENCE [LARGE SCALE GENOMIC DNA]</scope>
    <source>
        <strain evidence="3">cv. Nipponbare</strain>
    </source>
</reference>